<feature type="compositionally biased region" description="Basic and acidic residues" evidence="4">
    <location>
        <begin position="114"/>
        <end position="123"/>
    </location>
</feature>
<dbReference type="PROSITE" id="PS50330">
    <property type="entry name" value="UIM"/>
    <property type="match status" value="2"/>
</dbReference>
<evidence type="ECO:0000256" key="1">
    <source>
        <dbReference type="PIRSR" id="PIRSR610347-1"/>
    </source>
</evidence>
<gene>
    <name evidence="5" type="ORF">EJ06DRAFT_532903</name>
</gene>
<dbReference type="GO" id="GO:0003697">
    <property type="term" value="F:single-stranded DNA binding"/>
    <property type="evidence" value="ECO:0007669"/>
    <property type="project" value="TreeGrafter"/>
</dbReference>
<dbReference type="InterPro" id="IPR010347">
    <property type="entry name" value="Tdp1"/>
</dbReference>
<dbReference type="GO" id="GO:0005634">
    <property type="term" value="C:nucleus"/>
    <property type="evidence" value="ECO:0007669"/>
    <property type="project" value="InterPro"/>
</dbReference>
<feature type="binding site" evidence="2">
    <location>
        <position position="484"/>
    </location>
    <ligand>
        <name>substrate</name>
    </ligand>
</feature>
<protein>
    <submittedName>
        <fullName evidence="5">Phospholipase D/nuclease</fullName>
    </submittedName>
</protein>
<feature type="binding site" evidence="2">
    <location>
        <position position="253"/>
    </location>
    <ligand>
        <name>substrate</name>
    </ligand>
</feature>
<dbReference type="GO" id="GO:0003690">
    <property type="term" value="F:double-stranded DNA binding"/>
    <property type="evidence" value="ECO:0007669"/>
    <property type="project" value="TreeGrafter"/>
</dbReference>
<feature type="active site" description="Nucleophile" evidence="1">
    <location>
        <position position="251"/>
    </location>
</feature>
<accession>A0A6G1HPW7</accession>
<feature type="site" description="Interaction with DNA" evidence="3">
    <location>
        <position position="509"/>
    </location>
</feature>
<organism evidence="5 6">
    <name type="scientific">Trichodelitschia bisporula</name>
    <dbReference type="NCBI Taxonomy" id="703511"/>
    <lineage>
        <taxon>Eukaryota</taxon>
        <taxon>Fungi</taxon>
        <taxon>Dikarya</taxon>
        <taxon>Ascomycota</taxon>
        <taxon>Pezizomycotina</taxon>
        <taxon>Dothideomycetes</taxon>
        <taxon>Dothideomycetes incertae sedis</taxon>
        <taxon>Phaeotrichales</taxon>
        <taxon>Phaeotrichaceae</taxon>
        <taxon>Trichodelitschia</taxon>
    </lineage>
</organism>
<dbReference type="CDD" id="cd09123">
    <property type="entry name" value="PLDc_Tdp1_2"/>
    <property type="match status" value="1"/>
</dbReference>
<dbReference type="PANTHER" id="PTHR12415">
    <property type="entry name" value="TYROSYL-DNA PHOSPHODIESTERASE 1"/>
    <property type="match status" value="1"/>
</dbReference>
<evidence type="ECO:0000313" key="6">
    <source>
        <dbReference type="Proteomes" id="UP000799640"/>
    </source>
</evidence>
<dbReference type="OrthoDB" id="47785at2759"/>
<dbReference type="GO" id="GO:0017005">
    <property type="term" value="F:3'-tyrosyl-DNA phosphodiesterase activity"/>
    <property type="evidence" value="ECO:0007669"/>
    <property type="project" value="TreeGrafter"/>
</dbReference>
<proteinExistence type="predicted"/>
<dbReference type="Pfam" id="PF02809">
    <property type="entry name" value="UIM"/>
    <property type="match status" value="2"/>
</dbReference>
<dbReference type="SMART" id="SM00726">
    <property type="entry name" value="UIM"/>
    <property type="match status" value="2"/>
</dbReference>
<evidence type="ECO:0000256" key="2">
    <source>
        <dbReference type="PIRSR" id="PIRSR610347-2"/>
    </source>
</evidence>
<evidence type="ECO:0000313" key="5">
    <source>
        <dbReference type="EMBL" id="KAF2397916.1"/>
    </source>
</evidence>
<dbReference type="GO" id="GO:0006281">
    <property type="term" value="P:DNA repair"/>
    <property type="evidence" value="ECO:0007669"/>
    <property type="project" value="InterPro"/>
</dbReference>
<reference evidence="5" key="1">
    <citation type="journal article" date="2020" name="Stud. Mycol.">
        <title>101 Dothideomycetes genomes: a test case for predicting lifestyles and emergence of pathogens.</title>
        <authorList>
            <person name="Haridas S."/>
            <person name="Albert R."/>
            <person name="Binder M."/>
            <person name="Bloem J."/>
            <person name="Labutti K."/>
            <person name="Salamov A."/>
            <person name="Andreopoulos B."/>
            <person name="Baker S."/>
            <person name="Barry K."/>
            <person name="Bills G."/>
            <person name="Bluhm B."/>
            <person name="Cannon C."/>
            <person name="Castanera R."/>
            <person name="Culley D."/>
            <person name="Daum C."/>
            <person name="Ezra D."/>
            <person name="Gonzalez J."/>
            <person name="Henrissat B."/>
            <person name="Kuo A."/>
            <person name="Liang C."/>
            <person name="Lipzen A."/>
            <person name="Lutzoni F."/>
            <person name="Magnuson J."/>
            <person name="Mondo S."/>
            <person name="Nolan M."/>
            <person name="Ohm R."/>
            <person name="Pangilinan J."/>
            <person name="Park H.-J."/>
            <person name="Ramirez L."/>
            <person name="Alfaro M."/>
            <person name="Sun H."/>
            <person name="Tritt A."/>
            <person name="Yoshinaga Y."/>
            <person name="Zwiers L.-H."/>
            <person name="Turgeon B."/>
            <person name="Goodwin S."/>
            <person name="Spatafora J."/>
            <person name="Crous P."/>
            <person name="Grigoriev I."/>
        </authorList>
    </citation>
    <scope>NUCLEOTIDE SEQUENCE</scope>
    <source>
        <strain evidence="5">CBS 262.69</strain>
    </source>
</reference>
<feature type="region of interest" description="Disordered" evidence="4">
    <location>
        <begin position="44"/>
        <end position="83"/>
    </location>
</feature>
<feature type="compositionally biased region" description="Basic and acidic residues" evidence="4">
    <location>
        <begin position="55"/>
        <end position="66"/>
    </location>
</feature>
<evidence type="ECO:0000256" key="4">
    <source>
        <dbReference type="SAM" id="MobiDB-lite"/>
    </source>
</evidence>
<dbReference type="CDD" id="cd09122">
    <property type="entry name" value="PLDc_Tdp1_1"/>
    <property type="match status" value="1"/>
</dbReference>
<feature type="active site" description="Proton donor/acceptor" evidence="1">
    <location>
        <position position="482"/>
    </location>
</feature>
<dbReference type="Proteomes" id="UP000799640">
    <property type="component" value="Unassembled WGS sequence"/>
</dbReference>
<evidence type="ECO:0000256" key="3">
    <source>
        <dbReference type="PIRSR" id="PIRSR610347-3"/>
    </source>
</evidence>
<dbReference type="AlphaFoldDB" id="A0A6G1HPW7"/>
<sequence length="579" mass="65060">MAGTPIVISDSDSEDEEMKRAIELSLQSPTEVDQHDEELRYAIELSMQTAQAEEASQHAESSERAQETQPAPQPVKPSLSANPLLGLDRKAMEEERLARQAARKRDKSISPPPLRRDNLEVKRPRTGPNNFKAKADTRTLDNGTSAPLTGLRYPNGVLKRTRDPANPTPDDITIEEVLVKERLKTAVFSAFMWDVPWFFSKLDMLTTNMVLVMQGKTALDRENTTRELAAWGLPNVRLCFPPQMGPYTCMHSKLMLLFYETHMRIVVPSANLLDFDWGETGIMENTVFLIDLPRLGQTSNGEVLQSEDDLTFFGKELLHFIKAQGLQERVWKGVLNFDFSKTNHLAFVHSIYGGNMDVDALRTGFPGLARAIKNLGLQTEDTEVDFAASSIGSLDDLYISNIYRAAQGKFTMPSEAKARLAASKHSDHFRLYFPTHDTVARSRGGIRNGGTVCFQRSYWEKPTFPHGIFRDYVSTRPGLLSHNKLLFARGHNKDKEKVAWVYAGSANCSSSAWGRLTQPKASLKLTCSNWECGVIFPVDASDRDLSDLGKAFEGVIVPPFEYPSTAFGERMPWFFMERH</sequence>
<name>A0A6G1HPW7_9PEZI</name>
<dbReference type="Gene3D" id="3.30.870.10">
    <property type="entry name" value="Endonuclease Chain A"/>
    <property type="match status" value="2"/>
</dbReference>
<dbReference type="SUPFAM" id="SSF56024">
    <property type="entry name" value="Phospholipase D/nuclease"/>
    <property type="match status" value="2"/>
</dbReference>
<dbReference type="InterPro" id="IPR003903">
    <property type="entry name" value="UIM_dom"/>
</dbReference>
<dbReference type="Pfam" id="PF06087">
    <property type="entry name" value="Tyr-DNA_phospho"/>
    <property type="match status" value="1"/>
</dbReference>
<keyword evidence="6" id="KW-1185">Reference proteome</keyword>
<dbReference type="PANTHER" id="PTHR12415:SF4">
    <property type="entry name" value="TYROSYL-DNA PHOSPHODIESTERASE DOMAIN-CONTAINING PROTEIN"/>
    <property type="match status" value="1"/>
</dbReference>
<dbReference type="EMBL" id="ML996702">
    <property type="protein sequence ID" value="KAF2397916.1"/>
    <property type="molecule type" value="Genomic_DNA"/>
</dbReference>
<feature type="region of interest" description="Disordered" evidence="4">
    <location>
        <begin position="96"/>
        <end position="168"/>
    </location>
</feature>